<organism evidence="2 3">
    <name type="scientific">Candidatus Vogelbacteria bacterium CG10_big_fil_rev_8_21_14_0_10_51_16</name>
    <dbReference type="NCBI Taxonomy" id="1975045"/>
    <lineage>
        <taxon>Bacteria</taxon>
        <taxon>Candidatus Vogeliibacteriota</taxon>
    </lineage>
</organism>
<sequence>MNILKTRRGFAALPAWKQREIAQAGGRAAHASGRAHQFTSEEAKRAGRKGGKRSGEVRLQLRKATAILSAKY</sequence>
<evidence type="ECO:0008006" key="4">
    <source>
        <dbReference type="Google" id="ProtNLM"/>
    </source>
</evidence>
<dbReference type="AlphaFoldDB" id="A0A2H0RG84"/>
<feature type="region of interest" description="Disordered" evidence="1">
    <location>
        <begin position="27"/>
        <end position="56"/>
    </location>
</feature>
<gene>
    <name evidence="2" type="ORF">COV10_01505</name>
</gene>
<proteinExistence type="predicted"/>
<name>A0A2H0RG84_9BACT</name>
<protein>
    <recommendedName>
        <fullName evidence="4">General stress protein</fullName>
    </recommendedName>
</protein>
<evidence type="ECO:0000313" key="2">
    <source>
        <dbReference type="EMBL" id="PIR45034.1"/>
    </source>
</evidence>
<evidence type="ECO:0000256" key="1">
    <source>
        <dbReference type="SAM" id="MobiDB-lite"/>
    </source>
</evidence>
<accession>A0A2H0RG84</accession>
<dbReference type="EMBL" id="PCYI01000008">
    <property type="protein sequence ID" value="PIR45034.1"/>
    <property type="molecule type" value="Genomic_DNA"/>
</dbReference>
<comment type="caution">
    <text evidence="2">The sequence shown here is derived from an EMBL/GenBank/DDBJ whole genome shotgun (WGS) entry which is preliminary data.</text>
</comment>
<evidence type="ECO:0000313" key="3">
    <source>
        <dbReference type="Proteomes" id="UP000228767"/>
    </source>
</evidence>
<dbReference type="Proteomes" id="UP000228767">
    <property type="component" value="Unassembled WGS sequence"/>
</dbReference>
<reference evidence="2 3" key="1">
    <citation type="submission" date="2017-09" db="EMBL/GenBank/DDBJ databases">
        <title>Depth-based differentiation of microbial function through sediment-hosted aquifers and enrichment of novel symbionts in the deep terrestrial subsurface.</title>
        <authorList>
            <person name="Probst A.J."/>
            <person name="Ladd B."/>
            <person name="Jarett J.K."/>
            <person name="Geller-Mcgrath D.E."/>
            <person name="Sieber C.M."/>
            <person name="Emerson J.B."/>
            <person name="Anantharaman K."/>
            <person name="Thomas B.C."/>
            <person name="Malmstrom R."/>
            <person name="Stieglmeier M."/>
            <person name="Klingl A."/>
            <person name="Woyke T."/>
            <person name="Ryan C.M."/>
            <person name="Banfield J.F."/>
        </authorList>
    </citation>
    <scope>NUCLEOTIDE SEQUENCE [LARGE SCALE GENOMIC DNA]</scope>
    <source>
        <strain evidence="2">CG10_big_fil_rev_8_21_14_0_10_51_16</strain>
    </source>
</reference>
<feature type="compositionally biased region" description="Low complexity" evidence="1">
    <location>
        <begin position="27"/>
        <end position="37"/>
    </location>
</feature>